<dbReference type="Proteomes" id="UP000547458">
    <property type="component" value="Unassembled WGS sequence"/>
</dbReference>
<feature type="region of interest" description="Disordered" evidence="5">
    <location>
        <begin position="166"/>
        <end position="193"/>
    </location>
</feature>
<evidence type="ECO:0000256" key="3">
    <source>
        <dbReference type="ARBA" id="ARBA00022989"/>
    </source>
</evidence>
<sequence>MTLVRVLARPLLASSFVLTGVDRLRNTDSTAAALRPTLDRINKMVPSAASATDNEKRVAQVLGAAHLGAAVMLGIGRFSRLSALVLVGTSALNTAVEFNNADSSTPQARKMRRNQLIKNLSLIGAVLLAAVDTNGRPSWAWRAEHFAEDARRNALVLGHDTRKTARSLARDTEKRLKKAEKAVRKTASDVAGH</sequence>
<evidence type="ECO:0000313" key="7">
    <source>
        <dbReference type="Proteomes" id="UP000547458"/>
    </source>
</evidence>
<name>A0A846RP68_9MICC</name>
<gene>
    <name evidence="6" type="ORF">BJ994_001945</name>
</gene>
<keyword evidence="3" id="KW-1133">Transmembrane helix</keyword>
<dbReference type="EMBL" id="JAATJL010000001">
    <property type="protein sequence ID" value="NJC22869.1"/>
    <property type="molecule type" value="Genomic_DNA"/>
</dbReference>
<dbReference type="AlphaFoldDB" id="A0A846RP68"/>
<evidence type="ECO:0000256" key="2">
    <source>
        <dbReference type="ARBA" id="ARBA00022692"/>
    </source>
</evidence>
<dbReference type="InterPro" id="IPR032808">
    <property type="entry name" value="DoxX"/>
</dbReference>
<evidence type="ECO:0000256" key="1">
    <source>
        <dbReference type="ARBA" id="ARBA00004141"/>
    </source>
</evidence>
<reference evidence="6 7" key="1">
    <citation type="submission" date="2020-03" db="EMBL/GenBank/DDBJ databases">
        <title>Sequencing the genomes of 1000 actinobacteria strains.</title>
        <authorList>
            <person name="Klenk H.-P."/>
        </authorList>
    </citation>
    <scope>NUCLEOTIDE SEQUENCE [LARGE SCALE GENOMIC DNA]</scope>
    <source>
        <strain evidence="6 7">DSM 16403</strain>
    </source>
</reference>
<proteinExistence type="predicted"/>
<dbReference type="GO" id="GO:0016020">
    <property type="term" value="C:membrane"/>
    <property type="evidence" value="ECO:0007669"/>
    <property type="project" value="UniProtKB-SubCell"/>
</dbReference>
<comment type="subcellular location">
    <subcellularLocation>
        <location evidence="1">Membrane</location>
        <topology evidence="1">Multi-pass membrane protein</topology>
    </subcellularLocation>
</comment>
<dbReference type="RefSeq" id="WP_167993710.1">
    <property type="nucleotide sequence ID" value="NZ_JAATJL010000001.1"/>
</dbReference>
<protein>
    <submittedName>
        <fullName evidence="6">Putative membrane protein YphA (DoxX/SURF4 family)</fullName>
    </submittedName>
</protein>
<keyword evidence="4" id="KW-0472">Membrane</keyword>
<keyword evidence="2" id="KW-0812">Transmembrane</keyword>
<accession>A0A846RP68</accession>
<dbReference type="Pfam" id="PF07681">
    <property type="entry name" value="DoxX"/>
    <property type="match status" value="1"/>
</dbReference>
<evidence type="ECO:0000256" key="5">
    <source>
        <dbReference type="SAM" id="MobiDB-lite"/>
    </source>
</evidence>
<comment type="caution">
    <text evidence="6">The sequence shown here is derived from an EMBL/GenBank/DDBJ whole genome shotgun (WGS) entry which is preliminary data.</text>
</comment>
<evidence type="ECO:0000313" key="6">
    <source>
        <dbReference type="EMBL" id="NJC22869.1"/>
    </source>
</evidence>
<organism evidence="6 7">
    <name type="scientific">Arthrobacter pigmenti</name>
    <dbReference type="NCBI Taxonomy" id="271432"/>
    <lineage>
        <taxon>Bacteria</taxon>
        <taxon>Bacillati</taxon>
        <taxon>Actinomycetota</taxon>
        <taxon>Actinomycetes</taxon>
        <taxon>Micrococcales</taxon>
        <taxon>Micrococcaceae</taxon>
        <taxon>Arthrobacter</taxon>
    </lineage>
</organism>
<evidence type="ECO:0000256" key="4">
    <source>
        <dbReference type="ARBA" id="ARBA00023136"/>
    </source>
</evidence>
<keyword evidence="7" id="KW-1185">Reference proteome</keyword>